<feature type="repeat" description="WD" evidence="7">
    <location>
        <begin position="184"/>
        <end position="225"/>
    </location>
</feature>
<dbReference type="InterPro" id="IPR005821">
    <property type="entry name" value="Ion_trans_dom"/>
</dbReference>
<feature type="repeat" description="WD" evidence="7">
    <location>
        <begin position="562"/>
        <end position="603"/>
    </location>
</feature>
<evidence type="ECO:0000256" key="6">
    <source>
        <dbReference type="ARBA" id="ARBA00023136"/>
    </source>
</evidence>
<keyword evidence="6 8" id="KW-0472">Membrane</keyword>
<dbReference type="PANTHER" id="PTHR19848:SF8">
    <property type="entry name" value="F-BOX AND WD REPEAT DOMAIN CONTAINING 7"/>
    <property type="match status" value="1"/>
</dbReference>
<feature type="transmembrane region" description="Helical" evidence="8">
    <location>
        <begin position="1006"/>
        <end position="1024"/>
    </location>
</feature>
<evidence type="ECO:0000256" key="7">
    <source>
        <dbReference type="PROSITE-ProRule" id="PRU00221"/>
    </source>
</evidence>
<evidence type="ECO:0000259" key="9">
    <source>
        <dbReference type="Pfam" id="PF00520"/>
    </source>
</evidence>
<reference evidence="10 11" key="1">
    <citation type="submission" date="2016-11" db="EMBL/GenBank/DDBJ databases">
        <title>The macronuclear genome of Stentor coeruleus: a giant cell with tiny introns.</title>
        <authorList>
            <person name="Slabodnick M."/>
            <person name="Ruby J.G."/>
            <person name="Reiff S.B."/>
            <person name="Swart E.C."/>
            <person name="Gosai S."/>
            <person name="Prabakaran S."/>
            <person name="Witkowska E."/>
            <person name="Larue G.E."/>
            <person name="Fisher S."/>
            <person name="Freeman R.M."/>
            <person name="Gunawardena J."/>
            <person name="Chu W."/>
            <person name="Stover N.A."/>
            <person name="Gregory B.D."/>
            <person name="Nowacki M."/>
            <person name="Derisi J."/>
            <person name="Roy S.W."/>
            <person name="Marshall W.F."/>
            <person name="Sood P."/>
        </authorList>
    </citation>
    <scope>NUCLEOTIDE SEQUENCE [LARGE SCALE GENOMIC DNA]</scope>
    <source>
        <strain evidence="10">WM001</strain>
    </source>
</reference>
<organism evidence="10 11">
    <name type="scientific">Stentor coeruleus</name>
    <dbReference type="NCBI Taxonomy" id="5963"/>
    <lineage>
        <taxon>Eukaryota</taxon>
        <taxon>Sar</taxon>
        <taxon>Alveolata</taxon>
        <taxon>Ciliophora</taxon>
        <taxon>Postciliodesmatophora</taxon>
        <taxon>Heterotrichea</taxon>
        <taxon>Heterotrichida</taxon>
        <taxon>Stentoridae</taxon>
        <taxon>Stentor</taxon>
    </lineage>
</organism>
<dbReference type="Pfam" id="PF00400">
    <property type="entry name" value="WD40"/>
    <property type="match status" value="7"/>
</dbReference>
<dbReference type="InterPro" id="IPR015943">
    <property type="entry name" value="WD40/YVTN_repeat-like_dom_sf"/>
</dbReference>
<evidence type="ECO:0000313" key="11">
    <source>
        <dbReference type="Proteomes" id="UP000187209"/>
    </source>
</evidence>
<dbReference type="EMBL" id="MPUH01000157">
    <property type="protein sequence ID" value="OMJ88190.1"/>
    <property type="molecule type" value="Genomic_DNA"/>
</dbReference>
<dbReference type="Pfam" id="PF00520">
    <property type="entry name" value="Ion_trans"/>
    <property type="match status" value="1"/>
</dbReference>
<dbReference type="Gene3D" id="2.130.10.10">
    <property type="entry name" value="YVTN repeat-like/Quinoprotein amine dehydrogenase"/>
    <property type="match status" value="3"/>
</dbReference>
<evidence type="ECO:0000256" key="1">
    <source>
        <dbReference type="ARBA" id="ARBA00004141"/>
    </source>
</evidence>
<dbReference type="PANTHER" id="PTHR19848">
    <property type="entry name" value="WD40 REPEAT PROTEIN"/>
    <property type="match status" value="1"/>
</dbReference>
<keyword evidence="5 8" id="KW-1133">Transmembrane helix</keyword>
<keyword evidence="4" id="KW-0677">Repeat</keyword>
<feature type="repeat" description="WD" evidence="7">
    <location>
        <begin position="226"/>
        <end position="267"/>
    </location>
</feature>
<feature type="transmembrane region" description="Helical" evidence="8">
    <location>
        <begin position="936"/>
        <end position="955"/>
    </location>
</feature>
<dbReference type="PROSITE" id="PS50294">
    <property type="entry name" value="WD_REPEATS_REGION"/>
    <property type="match status" value="5"/>
</dbReference>
<proteinExistence type="predicted"/>
<feature type="transmembrane region" description="Helical" evidence="8">
    <location>
        <begin position="1059"/>
        <end position="1078"/>
    </location>
</feature>
<dbReference type="Proteomes" id="UP000187209">
    <property type="component" value="Unassembled WGS sequence"/>
</dbReference>
<dbReference type="SUPFAM" id="SSF50978">
    <property type="entry name" value="WD40 repeat-like"/>
    <property type="match status" value="2"/>
</dbReference>
<feature type="transmembrane region" description="Helical" evidence="8">
    <location>
        <begin position="906"/>
        <end position="924"/>
    </location>
</feature>
<dbReference type="CDD" id="cd00200">
    <property type="entry name" value="WD40"/>
    <property type="match status" value="2"/>
</dbReference>
<evidence type="ECO:0000256" key="4">
    <source>
        <dbReference type="ARBA" id="ARBA00022737"/>
    </source>
</evidence>
<keyword evidence="2 7" id="KW-0853">WD repeat</keyword>
<feature type="transmembrane region" description="Helical" evidence="8">
    <location>
        <begin position="873"/>
        <end position="894"/>
    </location>
</feature>
<dbReference type="OrthoDB" id="1068471at2759"/>
<gene>
    <name evidence="10" type="ORF">SteCoe_9924</name>
</gene>
<feature type="repeat" description="WD" evidence="7">
    <location>
        <begin position="144"/>
        <end position="176"/>
    </location>
</feature>
<evidence type="ECO:0000256" key="2">
    <source>
        <dbReference type="ARBA" id="ARBA00022574"/>
    </source>
</evidence>
<dbReference type="SMART" id="SM00320">
    <property type="entry name" value="WD40"/>
    <property type="match status" value="13"/>
</dbReference>
<dbReference type="PROSITE" id="PS50082">
    <property type="entry name" value="WD_REPEATS_2"/>
    <property type="match status" value="6"/>
</dbReference>
<evidence type="ECO:0000256" key="8">
    <source>
        <dbReference type="SAM" id="Phobius"/>
    </source>
</evidence>
<dbReference type="AlphaFoldDB" id="A0A1R2CGW4"/>
<comment type="caution">
    <text evidence="10">The sequence shown here is derived from an EMBL/GenBank/DDBJ whole genome shotgun (WGS) entry which is preliminary data.</text>
</comment>
<dbReference type="InterPro" id="IPR036322">
    <property type="entry name" value="WD40_repeat_dom_sf"/>
</dbReference>
<sequence>MSENGLKSLGAFLMQRDKIPKAQDDIASNLDELFSNPGCLSYVAELKKAILHIERLSPKEITTPFKGNCLEISESGKYFIFGSIEGRIAVVDKDNKEIIQDISLEGGSIHSIVIFKGDKYFISAGQDGIIRKFDFKTFELVQSFAGHEKEINKLALSADEEEIFSASDDCTVRSWDKSGNCKILYSHEKAVLSLDRSKDGSILVSGGSDKKIQFYNLIKGEVFTVLNEFTSSVWAVKLSDNLKFFAAGDSNAVLKVWDYESMTLTKTLSGHTKRISHLEFNHTETILVSSSNDTTIRIWSTIEDKDEIILTGHTDWVKAFKISADQKCIYSIAENFKIMTWYFPIFDNSCRKRQHNSIIRFMCYSRVLNALYTADSKEIKVWDIKTRTVTKTFNLTHELSALCVNSDGQSLIAAYTNLEIHFWNVDDVVSQVKLKHPSIVKIIAASQDHSILVVGDANFRVTIYNKKTFDCLQVYRRHNSVVNALSFGKPDDGENKMLISGGADNLIFIYRLRTNRSVKFAGHIAPVTAVGVSRNNDLLISGDETGSFKIWHIRKEVCIKTLNTHTERITGIYFNENSKYFWISSMDCSLSLWNSTSFSEVTHFCTKAPISMLCFTQGEKDIVTVENDELHFLPTILGGNKFAIYGPGREYYSFMKYLLHICEGNELPHDPTMDKWMIAPFEFNALHFYAYFNLPVHLKQALDCSSPFYFSKSAYSPLQIAIQRNFRDCINAIIKNIRLKVQEDPYSVGYLEDSIIKLNEIGFRGLDEFYNAIFFSTYDKLLPKFCDERVQLPIVIQARSLGPQAKDFFNEEDITNVGTALTFIQSALKVDVVIGSRGSISFLESLISSPNTEIFKTQFIRELVLFKWKYVKWFLIPQACVYCIYMLVLSYFLIFQDGEYKSNPTTVIILFILNIMLTSYELFQMALTKSMYLQDVWNYIDMARIILCFLYISLVWNDYVESICKQVLVSVTFASMLRGISYFRLFDDTRYMINLLSEVFSDMISFLILLTYSTYSFALIYFIMVNNLGTPQTFSYYVSQAYLLNLGDFSVDNYGAFEWLIFFFASVINPLIMLNLLISIMGDTYSRVQTEQEIADMKELTEMVIEGEYLLFCRRTHGKKTYLQICREEEATNPVTSPDEKITKIKTRVKSIRELMNATFDESKNELRDAVEGLNSKMDEMTTLIEQISLTQE</sequence>
<feature type="repeat" description="WD" evidence="7">
    <location>
        <begin position="520"/>
        <end position="561"/>
    </location>
</feature>
<keyword evidence="3 8" id="KW-0812">Transmembrane</keyword>
<dbReference type="InterPro" id="IPR001680">
    <property type="entry name" value="WD40_rpt"/>
</dbReference>
<evidence type="ECO:0000256" key="5">
    <source>
        <dbReference type="ARBA" id="ARBA00022989"/>
    </source>
</evidence>
<evidence type="ECO:0000256" key="3">
    <source>
        <dbReference type="ARBA" id="ARBA00022692"/>
    </source>
</evidence>
<feature type="repeat" description="WD" evidence="7">
    <location>
        <begin position="268"/>
        <end position="300"/>
    </location>
</feature>
<protein>
    <recommendedName>
        <fullName evidence="9">Ion transport domain-containing protein</fullName>
    </recommendedName>
</protein>
<feature type="domain" description="Ion transport" evidence="9">
    <location>
        <begin position="880"/>
        <end position="1092"/>
    </location>
</feature>
<evidence type="ECO:0000313" key="10">
    <source>
        <dbReference type="EMBL" id="OMJ88190.1"/>
    </source>
</evidence>
<name>A0A1R2CGW4_9CILI</name>
<comment type="subcellular location">
    <subcellularLocation>
        <location evidence="1">Membrane</location>
        <topology evidence="1">Multi-pass membrane protein</topology>
    </subcellularLocation>
</comment>
<keyword evidence="11" id="KW-1185">Reference proteome</keyword>
<accession>A0A1R2CGW4</accession>